<organism evidence="2 3">
    <name type="scientific">Granulicella cerasi</name>
    <dbReference type="NCBI Taxonomy" id="741063"/>
    <lineage>
        <taxon>Bacteria</taxon>
        <taxon>Pseudomonadati</taxon>
        <taxon>Acidobacteriota</taxon>
        <taxon>Terriglobia</taxon>
        <taxon>Terriglobales</taxon>
        <taxon>Acidobacteriaceae</taxon>
        <taxon>Granulicella</taxon>
    </lineage>
</organism>
<keyword evidence="1" id="KW-0732">Signal</keyword>
<comment type="caution">
    <text evidence="2">The sequence shown here is derived from an EMBL/GenBank/DDBJ whole genome shotgun (WGS) entry which is preliminary data.</text>
</comment>
<dbReference type="Proteomes" id="UP001596391">
    <property type="component" value="Unassembled WGS sequence"/>
</dbReference>
<reference evidence="3" key="1">
    <citation type="journal article" date="2019" name="Int. J. Syst. Evol. Microbiol.">
        <title>The Global Catalogue of Microorganisms (GCM) 10K type strain sequencing project: providing services to taxonomists for standard genome sequencing and annotation.</title>
        <authorList>
            <consortium name="The Broad Institute Genomics Platform"/>
            <consortium name="The Broad Institute Genome Sequencing Center for Infectious Disease"/>
            <person name="Wu L."/>
            <person name="Ma J."/>
        </authorList>
    </citation>
    <scope>NUCLEOTIDE SEQUENCE [LARGE SCALE GENOMIC DNA]</scope>
    <source>
        <strain evidence="3">CGMCC 1.16026</strain>
    </source>
</reference>
<evidence type="ECO:0000313" key="2">
    <source>
        <dbReference type="EMBL" id="MFC6646058.1"/>
    </source>
</evidence>
<dbReference type="RefSeq" id="WP_263369761.1">
    <property type="nucleotide sequence ID" value="NZ_JAGSYD010000001.1"/>
</dbReference>
<evidence type="ECO:0008006" key="4">
    <source>
        <dbReference type="Google" id="ProtNLM"/>
    </source>
</evidence>
<evidence type="ECO:0000313" key="3">
    <source>
        <dbReference type="Proteomes" id="UP001596391"/>
    </source>
</evidence>
<sequence length="181" mass="19861">MRLAFRAPVLACAFLLSSLPLLAQKPSTQPFAEDDDPLVTLELGAATSWNTTGGAATFAPSIAAETTLVENWLEVEAGLSTFYTRNSSEYDSDFIVKKPWTISHGAEFMLGLGPSWSYTRQAGVGNNTISGEVAGDFMFWPVKRHKFGWYLEPSYERSFNSGHQQSLNLSAGLLIGFGRRK</sequence>
<feature type="chain" id="PRO_5045378620" description="Outer membrane protein beta-barrel domain-containing protein" evidence="1">
    <location>
        <begin position="24"/>
        <end position="181"/>
    </location>
</feature>
<evidence type="ECO:0000256" key="1">
    <source>
        <dbReference type="SAM" id="SignalP"/>
    </source>
</evidence>
<proteinExistence type="predicted"/>
<protein>
    <recommendedName>
        <fullName evidence="4">Outer membrane protein beta-barrel domain-containing protein</fullName>
    </recommendedName>
</protein>
<name>A0ABW1ZCY9_9BACT</name>
<dbReference type="EMBL" id="JBHSWI010000001">
    <property type="protein sequence ID" value="MFC6646058.1"/>
    <property type="molecule type" value="Genomic_DNA"/>
</dbReference>
<keyword evidence="3" id="KW-1185">Reference proteome</keyword>
<gene>
    <name evidence="2" type="ORF">ACFQBQ_10795</name>
</gene>
<accession>A0ABW1ZCY9</accession>
<feature type="signal peptide" evidence="1">
    <location>
        <begin position="1"/>
        <end position="23"/>
    </location>
</feature>